<proteinExistence type="predicted"/>
<dbReference type="PANTHER" id="PTHR34107:SF4">
    <property type="entry name" value="SLL1222 PROTEIN"/>
    <property type="match status" value="1"/>
</dbReference>
<dbReference type="AlphaFoldDB" id="I3Y682"/>
<sequence>MVNKMEWASVVNDPYLKNLPFKIELNKWGKILMSPASNKHGSLQYEVGSSIDRKKGNGKIIMECSIRTSDGVKVADVAWASDAFIEKFGYDTPYNKAPEICVEITSPSNSNAEMEEKIQLYLAKGAKEVWIVDENGVISYFSHEGSIPESREMQG</sequence>
<dbReference type="InterPro" id="IPR011335">
    <property type="entry name" value="Restrct_endonuc-II-like"/>
</dbReference>
<dbReference type="KEGG" id="tvi:Thivi_0433"/>
<dbReference type="CDD" id="cd06260">
    <property type="entry name" value="DUF820-like"/>
    <property type="match status" value="1"/>
</dbReference>
<keyword evidence="3" id="KW-1185">Reference proteome</keyword>
<gene>
    <name evidence="2" type="ordered locus">Thivi_0433</name>
</gene>
<evidence type="ECO:0000313" key="3">
    <source>
        <dbReference type="Proteomes" id="UP000006062"/>
    </source>
</evidence>
<dbReference type="PANTHER" id="PTHR34107">
    <property type="entry name" value="SLL0198 PROTEIN-RELATED"/>
    <property type="match status" value="1"/>
</dbReference>
<organism evidence="2 3">
    <name type="scientific">Thiocystis violascens (strain ATCC 17096 / DSM 198 / 6111)</name>
    <name type="common">Chromatium violascens</name>
    <dbReference type="NCBI Taxonomy" id="765911"/>
    <lineage>
        <taxon>Bacteria</taxon>
        <taxon>Pseudomonadati</taxon>
        <taxon>Pseudomonadota</taxon>
        <taxon>Gammaproteobacteria</taxon>
        <taxon>Chromatiales</taxon>
        <taxon>Chromatiaceae</taxon>
        <taxon>Thiocystis</taxon>
    </lineage>
</organism>
<dbReference type="Gene3D" id="3.90.1570.10">
    <property type="entry name" value="tt1808, chain A"/>
    <property type="match status" value="1"/>
</dbReference>
<evidence type="ECO:0000259" key="1">
    <source>
        <dbReference type="Pfam" id="PF05685"/>
    </source>
</evidence>
<dbReference type="HOGENOM" id="CLU_107586_0_0_6"/>
<dbReference type="InterPro" id="IPR012296">
    <property type="entry name" value="Nuclease_put_TT1808"/>
</dbReference>
<dbReference type="SUPFAM" id="SSF52980">
    <property type="entry name" value="Restriction endonuclease-like"/>
    <property type="match status" value="1"/>
</dbReference>
<dbReference type="Proteomes" id="UP000006062">
    <property type="component" value="Chromosome"/>
</dbReference>
<protein>
    <recommendedName>
        <fullName evidence="1">Putative restriction endonuclease domain-containing protein</fullName>
    </recommendedName>
</protein>
<evidence type="ECO:0000313" key="2">
    <source>
        <dbReference type="EMBL" id="AFL72500.1"/>
    </source>
</evidence>
<feature type="domain" description="Putative restriction endonuclease" evidence="1">
    <location>
        <begin position="23"/>
        <end position="134"/>
    </location>
</feature>
<dbReference type="eggNOG" id="COG4636">
    <property type="taxonomic scope" value="Bacteria"/>
</dbReference>
<dbReference type="EMBL" id="CP003154">
    <property type="protein sequence ID" value="AFL72500.1"/>
    <property type="molecule type" value="Genomic_DNA"/>
</dbReference>
<reference evidence="2 3" key="1">
    <citation type="submission" date="2012-06" db="EMBL/GenBank/DDBJ databases">
        <title>Complete sequence of Thiocystis violascens DSM 198.</title>
        <authorList>
            <consortium name="US DOE Joint Genome Institute"/>
            <person name="Lucas S."/>
            <person name="Han J."/>
            <person name="Lapidus A."/>
            <person name="Cheng J.-F."/>
            <person name="Goodwin L."/>
            <person name="Pitluck S."/>
            <person name="Peters L."/>
            <person name="Ovchinnikova G."/>
            <person name="Teshima H."/>
            <person name="Detter J.C."/>
            <person name="Han C."/>
            <person name="Tapia R."/>
            <person name="Land M."/>
            <person name="Hauser L."/>
            <person name="Kyrpides N."/>
            <person name="Ivanova N."/>
            <person name="Pagani I."/>
            <person name="Vogl K."/>
            <person name="Liu Z."/>
            <person name="Frigaard N.-U."/>
            <person name="Bryant D."/>
            <person name="Woyke T."/>
        </authorList>
    </citation>
    <scope>NUCLEOTIDE SEQUENCE [LARGE SCALE GENOMIC DNA]</scope>
    <source>
        <strain evidence="3">ATCC 17096 / DSM 198 / 6111</strain>
    </source>
</reference>
<accession>I3Y682</accession>
<dbReference type="InterPro" id="IPR008538">
    <property type="entry name" value="Uma2"/>
</dbReference>
<name>I3Y682_THIV6</name>
<dbReference type="STRING" id="765911.Thivi_0433"/>
<dbReference type="Pfam" id="PF05685">
    <property type="entry name" value="Uma2"/>
    <property type="match status" value="1"/>
</dbReference>